<dbReference type="Proteomes" id="UP000191135">
    <property type="component" value="Chromosome"/>
</dbReference>
<keyword evidence="4" id="KW-0732">Signal</keyword>
<feature type="signal peptide" evidence="4">
    <location>
        <begin position="1"/>
        <end position="24"/>
    </location>
</feature>
<dbReference type="AlphaFoldDB" id="A0A1U9YW49"/>
<dbReference type="STRING" id="1122214.Mame_00295"/>
<dbReference type="GO" id="GO:0042597">
    <property type="term" value="C:periplasmic space"/>
    <property type="evidence" value="ECO:0007669"/>
    <property type="project" value="UniProtKB-SubCell"/>
</dbReference>
<dbReference type="InterPro" id="IPR006059">
    <property type="entry name" value="SBP"/>
</dbReference>
<organism evidence="5 6">
    <name type="scientific">Martelella mediterranea DSM 17316</name>
    <dbReference type="NCBI Taxonomy" id="1122214"/>
    <lineage>
        <taxon>Bacteria</taxon>
        <taxon>Pseudomonadati</taxon>
        <taxon>Pseudomonadota</taxon>
        <taxon>Alphaproteobacteria</taxon>
        <taxon>Hyphomicrobiales</taxon>
        <taxon>Aurantimonadaceae</taxon>
        <taxon>Martelella</taxon>
    </lineage>
</organism>
<dbReference type="eggNOG" id="COG2182">
    <property type="taxonomic scope" value="Bacteria"/>
</dbReference>
<protein>
    <submittedName>
        <fullName evidence="5">Maltose ABC transporter periplasmic protein</fullName>
    </submittedName>
</protein>
<sequence precursor="true">MNIKAFIGTAAIAIAAATSGAAHAEDYTITVWSGGTDDNSLYRVDAIEMAADYLERQAAIRGDDLNITVEKQVWSSWDDFKQAVTLAAESGTAPNIIVTGHEDIGPWSQAGILRPIEDYVDFDAWPLNQLYDNLIDVSSYDGMIWGIPQDAEARPFFMSKPDLKAIGYSDADIDALPGKIESGEYTLYDMLDDAKKMQDEGVVEPGYGFAPRVNNGADYWQFYQSFGGEMVDPETGKLVFDKQAITDMYQFFVDAVEMGVTPKTYLGGEWDTFHTNVATGKYGAWHGGTWHKLQWENQYGLEDFFDTVSFSLIPAGNENGRPNTITHPLVYLISTQGTDNDAAISAELVAVASEPRINALHAVQSGHLAIGEAETTIPFYANDRWASEATEKLLPYANSIPNNADFGIYWEAMFKGLESAWAGTTSVEDAVNQAQATVENGLGDQIIIR</sequence>
<proteinExistence type="inferred from homology"/>
<accession>A0A1U9YW49</accession>
<dbReference type="PANTHER" id="PTHR43649:SF11">
    <property type="entry name" value="ABC TRANSPORTER SUBSTRATE-BINDING PROTEIN YESO-RELATED"/>
    <property type="match status" value="1"/>
</dbReference>
<name>A0A1U9YW49_9HYPH</name>
<dbReference type="SUPFAM" id="SSF53850">
    <property type="entry name" value="Periplasmic binding protein-like II"/>
    <property type="match status" value="1"/>
</dbReference>
<dbReference type="PANTHER" id="PTHR43649">
    <property type="entry name" value="ARABINOSE-BINDING PROTEIN-RELATED"/>
    <property type="match status" value="1"/>
</dbReference>
<evidence type="ECO:0000313" key="5">
    <source>
        <dbReference type="EMBL" id="AQZ49678.1"/>
    </source>
</evidence>
<dbReference type="Pfam" id="PF01547">
    <property type="entry name" value="SBP_bac_1"/>
    <property type="match status" value="1"/>
</dbReference>
<dbReference type="EMBL" id="CP020330">
    <property type="protein sequence ID" value="AQZ49678.1"/>
    <property type="molecule type" value="Genomic_DNA"/>
</dbReference>
<evidence type="ECO:0000256" key="4">
    <source>
        <dbReference type="SAM" id="SignalP"/>
    </source>
</evidence>
<evidence type="ECO:0000313" key="6">
    <source>
        <dbReference type="Proteomes" id="UP000191135"/>
    </source>
</evidence>
<dbReference type="RefSeq" id="WP_018064710.1">
    <property type="nucleotide sequence ID" value="NZ_AQWH01000008.1"/>
</dbReference>
<dbReference type="OrthoDB" id="6431346at2"/>
<gene>
    <name evidence="5" type="ORF">Mame_00295</name>
</gene>
<feature type="chain" id="PRO_5010695546" evidence="4">
    <location>
        <begin position="25"/>
        <end position="449"/>
    </location>
</feature>
<keyword evidence="6" id="KW-1185">Reference proteome</keyword>
<evidence type="ECO:0000256" key="2">
    <source>
        <dbReference type="ARBA" id="ARBA00008520"/>
    </source>
</evidence>
<keyword evidence="3" id="KW-0574">Periplasm</keyword>
<reference evidence="5 6" key="1">
    <citation type="submission" date="2017-03" db="EMBL/GenBank/DDBJ databases">
        <title>Foreign affairs: Plasmid Transfer between Roseobacters and Rhizobia.</title>
        <authorList>
            <person name="Bartling P."/>
            <person name="Bunk B."/>
            <person name="Overmann J."/>
            <person name="Brinkmann H."/>
            <person name="Petersen J."/>
        </authorList>
    </citation>
    <scope>NUCLEOTIDE SEQUENCE [LARGE SCALE GENOMIC DNA]</scope>
    <source>
        <strain evidence="5 6">MACL11</strain>
    </source>
</reference>
<dbReference type="InterPro" id="IPR050490">
    <property type="entry name" value="Bact_solute-bd_prot1"/>
</dbReference>
<dbReference type="KEGG" id="mmed:Mame_00295"/>
<evidence type="ECO:0000256" key="3">
    <source>
        <dbReference type="ARBA" id="ARBA00022764"/>
    </source>
</evidence>
<dbReference type="Gene3D" id="3.40.190.10">
    <property type="entry name" value="Periplasmic binding protein-like II"/>
    <property type="match status" value="1"/>
</dbReference>
<evidence type="ECO:0000256" key="1">
    <source>
        <dbReference type="ARBA" id="ARBA00004418"/>
    </source>
</evidence>
<comment type="subcellular location">
    <subcellularLocation>
        <location evidence="1">Periplasm</location>
    </subcellularLocation>
</comment>
<comment type="similarity">
    <text evidence="2">Belongs to the bacterial solute-binding protein 1 family.</text>
</comment>